<reference evidence="1 2" key="1">
    <citation type="submission" date="2017-01" db="EMBL/GenBank/DDBJ databases">
        <authorList>
            <person name="Mah S.A."/>
            <person name="Swanson W.J."/>
            <person name="Moy G.W."/>
            <person name="Vacquier V.D."/>
        </authorList>
    </citation>
    <scope>NUCLEOTIDE SEQUENCE [LARGE SCALE GENOMIC DNA]</scope>
    <source>
        <strain evidence="1 2">GSMNP</strain>
    </source>
</reference>
<organism evidence="1 2">
    <name type="scientific">Smittium culicis</name>
    <dbReference type="NCBI Taxonomy" id="133412"/>
    <lineage>
        <taxon>Eukaryota</taxon>
        <taxon>Fungi</taxon>
        <taxon>Fungi incertae sedis</taxon>
        <taxon>Zoopagomycota</taxon>
        <taxon>Kickxellomycotina</taxon>
        <taxon>Harpellomycetes</taxon>
        <taxon>Harpellales</taxon>
        <taxon>Legeriomycetaceae</taxon>
        <taxon>Smittium</taxon>
    </lineage>
</organism>
<evidence type="ECO:0000313" key="2">
    <source>
        <dbReference type="Proteomes" id="UP000187283"/>
    </source>
</evidence>
<proteinExistence type="predicted"/>
<name>A0A1R1XK35_9FUNG</name>
<dbReference type="Proteomes" id="UP000187283">
    <property type="component" value="Unassembled WGS sequence"/>
</dbReference>
<evidence type="ECO:0000313" key="1">
    <source>
        <dbReference type="EMBL" id="OMJ14966.1"/>
    </source>
</evidence>
<sequence length="262" mass="29814">MNGQYKFESMNIEGVEVYKVQRISSDDFQLEKNAASNISTGSGKTVDGFSNNIESLDIGSFVNAEESDNEMTRNSLYQGHMGSYDKEDLSFSTFGGSNTNLEGFDADIGCMNETNKLTIFAESSDYSNNRNFETVYCYESSEYDFSKNSRVARSYLPHNASQVETNRELREAYSNKNQKSGWKNNMVPECVLGNDISVLTKYMYNIKEEIYEVDGQKFSKLRFRKATPEDLLAPDSMYFKKPIRIGCAFSSIYENLEHGFDI</sequence>
<keyword evidence="2" id="KW-1185">Reference proteome</keyword>
<dbReference type="AlphaFoldDB" id="A0A1R1XK35"/>
<dbReference type="EMBL" id="LSSN01002832">
    <property type="protein sequence ID" value="OMJ14966.1"/>
    <property type="molecule type" value="Genomic_DNA"/>
</dbReference>
<gene>
    <name evidence="1" type="ORF">AYI70_g7574</name>
</gene>
<accession>A0A1R1XK35</accession>
<protein>
    <submittedName>
        <fullName evidence="1">Uncharacterized protein</fullName>
    </submittedName>
</protein>
<comment type="caution">
    <text evidence="1">The sequence shown here is derived from an EMBL/GenBank/DDBJ whole genome shotgun (WGS) entry which is preliminary data.</text>
</comment>